<accession>A0A072PMG6</accession>
<dbReference type="PANTHER" id="PTHR37540:SF5">
    <property type="entry name" value="TRANSCRIPTION FACTOR DOMAIN-CONTAINING PROTEIN"/>
    <property type="match status" value="1"/>
</dbReference>
<dbReference type="RefSeq" id="XP_013263537.1">
    <property type="nucleotide sequence ID" value="XM_013408083.1"/>
</dbReference>
<dbReference type="Pfam" id="PF11951">
    <property type="entry name" value="Fungal_trans_2"/>
    <property type="match status" value="1"/>
</dbReference>
<organism evidence="2 3">
    <name type="scientific">Exophiala aquamarina CBS 119918</name>
    <dbReference type="NCBI Taxonomy" id="1182545"/>
    <lineage>
        <taxon>Eukaryota</taxon>
        <taxon>Fungi</taxon>
        <taxon>Dikarya</taxon>
        <taxon>Ascomycota</taxon>
        <taxon>Pezizomycotina</taxon>
        <taxon>Eurotiomycetes</taxon>
        <taxon>Chaetothyriomycetidae</taxon>
        <taxon>Chaetothyriales</taxon>
        <taxon>Herpotrichiellaceae</taxon>
        <taxon>Exophiala</taxon>
    </lineage>
</organism>
<evidence type="ECO:0000256" key="1">
    <source>
        <dbReference type="SAM" id="MobiDB-lite"/>
    </source>
</evidence>
<gene>
    <name evidence="2" type="ORF">A1O9_02511</name>
</gene>
<dbReference type="HOGENOM" id="CLU_490921_0_0_1"/>
<proteinExistence type="predicted"/>
<keyword evidence="3" id="KW-1185">Reference proteome</keyword>
<dbReference type="Proteomes" id="UP000027920">
    <property type="component" value="Unassembled WGS sequence"/>
</dbReference>
<dbReference type="EMBL" id="AMGV01000002">
    <property type="protein sequence ID" value="KEF60947.1"/>
    <property type="molecule type" value="Genomic_DNA"/>
</dbReference>
<dbReference type="PANTHER" id="PTHR37540">
    <property type="entry name" value="TRANSCRIPTION FACTOR (ACR-2), PUTATIVE-RELATED-RELATED"/>
    <property type="match status" value="1"/>
</dbReference>
<dbReference type="InterPro" id="IPR021858">
    <property type="entry name" value="Fun_TF"/>
</dbReference>
<dbReference type="OrthoDB" id="4159781at2759"/>
<dbReference type="VEuPathDB" id="FungiDB:A1O9_02511"/>
<protein>
    <recommendedName>
        <fullName evidence="4">Transcription factor domain-containing protein</fullName>
    </recommendedName>
</protein>
<dbReference type="GeneID" id="25277453"/>
<feature type="region of interest" description="Disordered" evidence="1">
    <location>
        <begin position="1"/>
        <end position="24"/>
    </location>
</feature>
<comment type="caution">
    <text evidence="2">The sequence shown here is derived from an EMBL/GenBank/DDBJ whole genome shotgun (WGS) entry which is preliminary data.</text>
</comment>
<evidence type="ECO:0000313" key="3">
    <source>
        <dbReference type="Proteomes" id="UP000027920"/>
    </source>
</evidence>
<evidence type="ECO:0000313" key="2">
    <source>
        <dbReference type="EMBL" id="KEF60947.1"/>
    </source>
</evidence>
<dbReference type="AlphaFoldDB" id="A0A072PMG6"/>
<name>A0A072PMG6_9EURO</name>
<reference evidence="2 3" key="1">
    <citation type="submission" date="2013-03" db="EMBL/GenBank/DDBJ databases">
        <title>The Genome Sequence of Exophiala aquamarina CBS 119918.</title>
        <authorList>
            <consortium name="The Broad Institute Genomics Platform"/>
            <person name="Cuomo C."/>
            <person name="de Hoog S."/>
            <person name="Gorbushina A."/>
            <person name="Walker B."/>
            <person name="Young S.K."/>
            <person name="Zeng Q."/>
            <person name="Gargeya S."/>
            <person name="Fitzgerald M."/>
            <person name="Haas B."/>
            <person name="Abouelleil A."/>
            <person name="Allen A.W."/>
            <person name="Alvarado L."/>
            <person name="Arachchi H.M."/>
            <person name="Berlin A.M."/>
            <person name="Chapman S.B."/>
            <person name="Gainer-Dewar J."/>
            <person name="Goldberg J."/>
            <person name="Griggs A."/>
            <person name="Gujja S."/>
            <person name="Hansen M."/>
            <person name="Howarth C."/>
            <person name="Imamovic A."/>
            <person name="Ireland A."/>
            <person name="Larimer J."/>
            <person name="McCowan C."/>
            <person name="Murphy C."/>
            <person name="Pearson M."/>
            <person name="Poon T.W."/>
            <person name="Priest M."/>
            <person name="Roberts A."/>
            <person name="Saif S."/>
            <person name="Shea T."/>
            <person name="Sisk P."/>
            <person name="Sykes S."/>
            <person name="Wortman J."/>
            <person name="Nusbaum C."/>
            <person name="Birren B."/>
        </authorList>
    </citation>
    <scope>NUCLEOTIDE SEQUENCE [LARGE SCALE GENOMIC DNA]</scope>
    <source>
        <strain evidence="2 3">CBS 119918</strain>
    </source>
</reference>
<sequence length="595" mass="67879">MILQSGNLPVTKEKPGGNVPRQRPPQLKEQAHELLFINQLHDRAKHGPNRRTIGSHVQRHIHRRKRLNSCIRLKANSRDEVRQVKEIEVFRHDSAVSGIVPRYKSDTDSWKLQLRGESRQVRLASYRGLQGFPKEYGKTHNIGTIHSSTQLARDKHGLRIDPFNSYPIDFRESIPPAIDYFLHYYAPFHKIRPDIFTPDGGMRIVRNYFRYSLQHPLMFETIVTLSRARLATSSYSGVHGDPDTLYHYGQSLKRLRDVVGKGDADNEDATLFAILALICVEYTRNDLVAFQLHLEALRKIVTIRGGVDALGWPRLLKPSIVSIEEFWSYFCNQSYVFESRSGTRSPTSHTPLHCLPVLEILIPGELFDFLPSGFRLLALQKRLRTDVVVLVSRVRDFHLPILHENPSLGSLATWHRTESASLDDMKGPRVSTAADIWVIQYCQQLLREPGLTTVERACCIGLLLVLLSGPPDEKLPSISTEEIRQYNLELMPICLDEYDTNASNLFSWACLSLVAASVTSQQDTQIPTLDCEQGSCFLLQKVVAYFRQSKTLAKTKAIMRRFILTDASDQVLEKAWQLKVQHQHRLKDNIDSSSD</sequence>
<evidence type="ECO:0008006" key="4">
    <source>
        <dbReference type="Google" id="ProtNLM"/>
    </source>
</evidence>